<reference evidence="2" key="1">
    <citation type="submission" date="2021-05" db="EMBL/GenBank/DDBJ databases">
        <title>Complete genome sequence of the cellulolytic planctomycete Telmatocola sphagniphila SP2T and characterization of the first cellulase from planctomycetes.</title>
        <authorList>
            <person name="Rakitin A.L."/>
            <person name="Beletsky A.V."/>
            <person name="Naumoff D.G."/>
            <person name="Kulichevskaya I.S."/>
            <person name="Mardanov A.V."/>
            <person name="Ravin N.V."/>
            <person name="Dedysh S.N."/>
        </authorList>
    </citation>
    <scope>NUCLEOTIDE SEQUENCE</scope>
    <source>
        <strain evidence="2">SP2T</strain>
    </source>
</reference>
<proteinExistence type="predicted"/>
<sequence>MSRQNRERIAALGEKEEKPFDWKAIFERFVREVDAEFRRLGSHGASELAASLYTGSAFVLYGKEREQLNEVSRINEQFREIERQQEELQRGL</sequence>
<feature type="coiled-coil region" evidence="1">
    <location>
        <begin position="64"/>
        <end position="91"/>
    </location>
</feature>
<dbReference type="Proteomes" id="UP000676194">
    <property type="component" value="Chromosome"/>
</dbReference>
<protein>
    <submittedName>
        <fullName evidence="2">Uncharacterized protein</fullName>
    </submittedName>
</protein>
<accession>A0A8E6B318</accession>
<keyword evidence="1" id="KW-0175">Coiled coil</keyword>
<name>A0A8E6B318_9BACT</name>
<evidence type="ECO:0000313" key="3">
    <source>
        <dbReference type="Proteomes" id="UP000676194"/>
    </source>
</evidence>
<dbReference type="AlphaFoldDB" id="A0A8E6B318"/>
<dbReference type="RefSeq" id="WP_213494693.1">
    <property type="nucleotide sequence ID" value="NZ_CP074694.1"/>
</dbReference>
<keyword evidence="3" id="KW-1185">Reference proteome</keyword>
<evidence type="ECO:0000313" key="2">
    <source>
        <dbReference type="EMBL" id="QVL30811.1"/>
    </source>
</evidence>
<evidence type="ECO:0000256" key="1">
    <source>
        <dbReference type="SAM" id="Coils"/>
    </source>
</evidence>
<gene>
    <name evidence="2" type="ORF">KIH39_18410</name>
</gene>
<dbReference type="KEGG" id="tsph:KIH39_18410"/>
<dbReference type="EMBL" id="CP074694">
    <property type="protein sequence ID" value="QVL30811.1"/>
    <property type="molecule type" value="Genomic_DNA"/>
</dbReference>
<organism evidence="2 3">
    <name type="scientific">Telmatocola sphagniphila</name>
    <dbReference type="NCBI Taxonomy" id="1123043"/>
    <lineage>
        <taxon>Bacteria</taxon>
        <taxon>Pseudomonadati</taxon>
        <taxon>Planctomycetota</taxon>
        <taxon>Planctomycetia</taxon>
        <taxon>Gemmatales</taxon>
        <taxon>Gemmataceae</taxon>
    </lineage>
</organism>